<dbReference type="EMBL" id="QPJQ01000044">
    <property type="protein sequence ID" value="RCW94658.1"/>
    <property type="molecule type" value="Genomic_DNA"/>
</dbReference>
<sequence length="250" mass="27876">MKPLRTVVLAFGAYFATLSYAEEPPAPLEPLSLELELGLISITGNTESSALRTKATIKQDFKEWKAKYQGDFLYKRGKNEGESETKTTAHKTFLSAQSDYKLSEENSSVFVYGSYTDDRFSGYEYQNTISVGYSGRIFEDESSFLDYSAGPGYSFSQTDEGEEDKIAIVHVELQYKYEINPNVTFQQGISTDAALESNKNSTSKSETSVRVKLIGNLHMKAAYSLTHNSIALEDKKKTDGTASVIFSYTF</sequence>
<dbReference type="RefSeq" id="WP_114413520.1">
    <property type="nucleotide sequence ID" value="NZ_QPJQ01000044.1"/>
</dbReference>
<keyword evidence="1" id="KW-0732">Signal</keyword>
<comment type="caution">
    <text evidence="2">The sequence shown here is derived from an EMBL/GenBank/DDBJ whole genome shotgun (WGS) entry which is preliminary data.</text>
</comment>
<dbReference type="Proteomes" id="UP000253506">
    <property type="component" value="Unassembled WGS sequence"/>
</dbReference>
<gene>
    <name evidence="2" type="ORF">DFP77_14420</name>
</gene>
<organism evidence="2 3">
    <name type="scientific">Marinomonas foliarum</name>
    <dbReference type="NCBI Taxonomy" id="491950"/>
    <lineage>
        <taxon>Bacteria</taxon>
        <taxon>Pseudomonadati</taxon>
        <taxon>Pseudomonadota</taxon>
        <taxon>Gammaproteobacteria</taxon>
        <taxon>Oceanospirillales</taxon>
        <taxon>Oceanospirillaceae</taxon>
        <taxon>Marinomonas</taxon>
    </lineage>
</organism>
<reference evidence="2 3" key="1">
    <citation type="submission" date="2018-07" db="EMBL/GenBank/DDBJ databases">
        <title>Genomic Encyclopedia of Type Strains, Phase III (KMG-III): the genomes of soil and plant-associated and newly described type strains.</title>
        <authorList>
            <person name="Whitman W."/>
        </authorList>
    </citation>
    <scope>NUCLEOTIDE SEQUENCE [LARGE SCALE GENOMIC DNA]</scope>
    <source>
        <strain evidence="2 3">CECT 7731</strain>
    </source>
</reference>
<evidence type="ECO:0000313" key="3">
    <source>
        <dbReference type="Proteomes" id="UP000253506"/>
    </source>
</evidence>
<name>A0A368ZKP6_9GAMM</name>
<evidence type="ECO:0000256" key="1">
    <source>
        <dbReference type="SAM" id="SignalP"/>
    </source>
</evidence>
<feature type="chain" id="PRO_5016877624" evidence="1">
    <location>
        <begin position="22"/>
        <end position="250"/>
    </location>
</feature>
<dbReference type="OrthoDB" id="5292716at2"/>
<feature type="signal peptide" evidence="1">
    <location>
        <begin position="1"/>
        <end position="21"/>
    </location>
</feature>
<dbReference type="AlphaFoldDB" id="A0A368ZKP6"/>
<dbReference type="InterPro" id="IPR007433">
    <property type="entry name" value="DUF481"/>
</dbReference>
<evidence type="ECO:0000313" key="2">
    <source>
        <dbReference type="EMBL" id="RCW94658.1"/>
    </source>
</evidence>
<accession>A0A368ZKP6</accession>
<protein>
    <submittedName>
        <fullName evidence="2">Putative salt-induced outer membrane protein YdiY</fullName>
    </submittedName>
</protein>
<proteinExistence type="predicted"/>
<dbReference type="Pfam" id="PF04338">
    <property type="entry name" value="DUF481"/>
    <property type="match status" value="1"/>
</dbReference>